<comment type="cofactor">
    <cofactor evidence="1">
        <name>Mg(2+)</name>
        <dbReference type="ChEBI" id="CHEBI:18420"/>
    </cofactor>
</comment>
<dbReference type="EC" id="5.6.2.3" evidence="1"/>
<dbReference type="EMBL" id="CACVKT020007597">
    <property type="protein sequence ID" value="CAC5408744.1"/>
    <property type="molecule type" value="Genomic_DNA"/>
</dbReference>
<dbReference type="GO" id="GO:0043139">
    <property type="term" value="F:5'-3' DNA helicase activity"/>
    <property type="evidence" value="ECO:0007669"/>
    <property type="project" value="UniProtKB-EC"/>
</dbReference>
<dbReference type="PANTHER" id="PTHR47642:SF3">
    <property type="entry name" value="ATP-DEPENDENT DNA HELICASE"/>
    <property type="match status" value="1"/>
</dbReference>
<dbReference type="SUPFAM" id="SSF52540">
    <property type="entry name" value="P-loop containing nucleoside triphosphate hydrolases"/>
    <property type="match status" value="1"/>
</dbReference>
<accession>A0A6J8DNL6</accession>
<keyword evidence="4" id="KW-1185">Reference proteome</keyword>
<protein>
    <recommendedName>
        <fullName evidence="1">ATP-dependent DNA helicase</fullName>
        <ecNumber evidence="1">5.6.2.3</ecNumber>
    </recommendedName>
</protein>
<gene>
    <name evidence="3" type="ORF">MCOR_42113</name>
</gene>
<comment type="catalytic activity">
    <reaction evidence="1">
        <text>ATP + H2O = ADP + phosphate + H(+)</text>
        <dbReference type="Rhea" id="RHEA:13065"/>
        <dbReference type="ChEBI" id="CHEBI:15377"/>
        <dbReference type="ChEBI" id="CHEBI:15378"/>
        <dbReference type="ChEBI" id="CHEBI:30616"/>
        <dbReference type="ChEBI" id="CHEBI:43474"/>
        <dbReference type="ChEBI" id="CHEBI:456216"/>
        <dbReference type="EC" id="5.6.2.3"/>
    </reaction>
</comment>
<reference evidence="3 4" key="1">
    <citation type="submission" date="2020-06" db="EMBL/GenBank/DDBJ databases">
        <authorList>
            <person name="Li R."/>
            <person name="Bekaert M."/>
        </authorList>
    </citation>
    <scope>NUCLEOTIDE SEQUENCE [LARGE SCALE GENOMIC DNA]</scope>
    <source>
        <strain evidence="4">wild</strain>
    </source>
</reference>
<dbReference type="GO" id="GO:0016787">
    <property type="term" value="F:hydrolase activity"/>
    <property type="evidence" value="ECO:0007669"/>
    <property type="project" value="UniProtKB-KW"/>
</dbReference>
<proteinExistence type="inferred from homology"/>
<organism evidence="3 4">
    <name type="scientific">Mytilus coruscus</name>
    <name type="common">Sea mussel</name>
    <dbReference type="NCBI Taxonomy" id="42192"/>
    <lineage>
        <taxon>Eukaryota</taxon>
        <taxon>Metazoa</taxon>
        <taxon>Spiralia</taxon>
        <taxon>Lophotrochozoa</taxon>
        <taxon>Mollusca</taxon>
        <taxon>Bivalvia</taxon>
        <taxon>Autobranchia</taxon>
        <taxon>Pteriomorphia</taxon>
        <taxon>Mytilida</taxon>
        <taxon>Mytiloidea</taxon>
        <taxon>Mytilidae</taxon>
        <taxon>Mytilinae</taxon>
        <taxon>Mytilus</taxon>
    </lineage>
</organism>
<dbReference type="GO" id="GO:0006281">
    <property type="term" value="P:DNA repair"/>
    <property type="evidence" value="ECO:0007669"/>
    <property type="project" value="UniProtKB-KW"/>
</dbReference>
<dbReference type="AlphaFoldDB" id="A0A6J8DNL6"/>
<keyword evidence="1" id="KW-0378">Hydrolase</keyword>
<keyword evidence="1" id="KW-0234">DNA repair</keyword>
<keyword evidence="1" id="KW-0227">DNA damage</keyword>
<feature type="domain" description="DNA helicase Pif1-like DEAD-box helicase" evidence="2">
    <location>
        <begin position="334"/>
        <end position="478"/>
    </location>
</feature>
<keyword evidence="1" id="KW-0547">Nucleotide-binding</keyword>
<dbReference type="OrthoDB" id="10040528at2759"/>
<dbReference type="Proteomes" id="UP000507470">
    <property type="component" value="Unassembled WGS sequence"/>
</dbReference>
<dbReference type="GO" id="GO:0000723">
    <property type="term" value="P:telomere maintenance"/>
    <property type="evidence" value="ECO:0007669"/>
    <property type="project" value="InterPro"/>
</dbReference>
<keyword evidence="1" id="KW-0067">ATP-binding</keyword>
<evidence type="ECO:0000259" key="2">
    <source>
        <dbReference type="Pfam" id="PF05970"/>
    </source>
</evidence>
<keyword evidence="1" id="KW-0347">Helicase</keyword>
<evidence type="ECO:0000313" key="4">
    <source>
        <dbReference type="Proteomes" id="UP000507470"/>
    </source>
</evidence>
<dbReference type="GO" id="GO:0006310">
    <property type="term" value="P:DNA recombination"/>
    <property type="evidence" value="ECO:0007669"/>
    <property type="project" value="UniProtKB-KW"/>
</dbReference>
<dbReference type="InterPro" id="IPR027417">
    <property type="entry name" value="P-loop_NTPase"/>
</dbReference>
<comment type="similarity">
    <text evidence="1">Belongs to the helicase family.</text>
</comment>
<dbReference type="PANTHER" id="PTHR47642">
    <property type="entry name" value="ATP-DEPENDENT DNA HELICASE"/>
    <property type="match status" value="1"/>
</dbReference>
<evidence type="ECO:0000313" key="3">
    <source>
        <dbReference type="EMBL" id="CAC5408744.1"/>
    </source>
</evidence>
<sequence>MDIQIIGNAESAAYYVCAYLCKSEPEDLKDALSELISNIPEETTQRQRLLKIGCCVLKTRKLSAQEAAYRLSDLHLISTSRTNLYLNVKPPELRYRLLKPKSDRDKLEDNSTDIFCYNMLDYYRARPLSYENLSFYEFAQWFVKCKKPRQLTQKASIRIQLQDPFSETYMRKRLKCVVIKLPKFSVFNDAYFYSLILCFLPHRKEQDILKKNESQLYDSAHDSFISKKNLLSLDFLENFALADEIENAIKFIRYSRLELGISLLPSTFNNSDTFTNNTDIQADISVPHLSNSCVYNESSISRTINTTDTEESQLHELSVCLIPEDQLLNQMNSMTNDQKKVMNFVKAHFQSIRSNVSLNSMHIFITGGGGVGKSFLIRIMIEWLRRCTINVMGIDPVVVCAPTGTAAKNINGRTLHSTLRLPVQHGKEPSYMEVSALALKTLRHNFQHIHTIIIDEISMKLDELAEYAHELEWEIIEEDDIQRPM</sequence>
<dbReference type="Gene3D" id="3.40.50.300">
    <property type="entry name" value="P-loop containing nucleotide triphosphate hydrolases"/>
    <property type="match status" value="1"/>
</dbReference>
<dbReference type="GO" id="GO:0005524">
    <property type="term" value="F:ATP binding"/>
    <property type="evidence" value="ECO:0007669"/>
    <property type="project" value="UniProtKB-KW"/>
</dbReference>
<keyword evidence="1" id="KW-0233">DNA recombination</keyword>
<name>A0A6J8DNL6_MYTCO</name>
<dbReference type="InterPro" id="IPR051055">
    <property type="entry name" value="PIF1_helicase"/>
</dbReference>
<evidence type="ECO:0000256" key="1">
    <source>
        <dbReference type="RuleBase" id="RU363044"/>
    </source>
</evidence>
<dbReference type="InterPro" id="IPR010285">
    <property type="entry name" value="DNA_helicase_pif1-like_DEAD"/>
</dbReference>
<dbReference type="Pfam" id="PF05970">
    <property type="entry name" value="PIF1"/>
    <property type="match status" value="1"/>
</dbReference>